<feature type="compositionally biased region" description="Acidic residues" evidence="1">
    <location>
        <begin position="353"/>
        <end position="376"/>
    </location>
</feature>
<dbReference type="Proteomes" id="UP000800036">
    <property type="component" value="Unassembled WGS sequence"/>
</dbReference>
<evidence type="ECO:0000313" key="3">
    <source>
        <dbReference type="Proteomes" id="UP000800036"/>
    </source>
</evidence>
<evidence type="ECO:0000256" key="1">
    <source>
        <dbReference type="SAM" id="MobiDB-lite"/>
    </source>
</evidence>
<evidence type="ECO:0000313" key="2">
    <source>
        <dbReference type="EMBL" id="KAF1977535.1"/>
    </source>
</evidence>
<dbReference type="OrthoDB" id="5335493at2759"/>
<protein>
    <submittedName>
        <fullName evidence="2">Uncharacterized protein</fullName>
    </submittedName>
</protein>
<keyword evidence="3" id="KW-1185">Reference proteome</keyword>
<organism evidence="2 3">
    <name type="scientific">Bimuria novae-zelandiae CBS 107.79</name>
    <dbReference type="NCBI Taxonomy" id="1447943"/>
    <lineage>
        <taxon>Eukaryota</taxon>
        <taxon>Fungi</taxon>
        <taxon>Dikarya</taxon>
        <taxon>Ascomycota</taxon>
        <taxon>Pezizomycotina</taxon>
        <taxon>Dothideomycetes</taxon>
        <taxon>Pleosporomycetidae</taxon>
        <taxon>Pleosporales</taxon>
        <taxon>Massarineae</taxon>
        <taxon>Didymosphaeriaceae</taxon>
        <taxon>Bimuria</taxon>
    </lineage>
</organism>
<dbReference type="AlphaFoldDB" id="A0A6A5VKV9"/>
<proteinExistence type="predicted"/>
<accession>A0A6A5VKV9</accession>
<gene>
    <name evidence="2" type="ORF">BU23DRAFT_660026</name>
</gene>
<feature type="region of interest" description="Disordered" evidence="1">
    <location>
        <begin position="337"/>
        <end position="376"/>
    </location>
</feature>
<sequence>MGEAGFPKSIVVTILDRKRGGKLTADRVMVQMQYRKDSVPLKEAILSWTSSNGIRVDTKAQQLWWVKIDKPFRLMDLPLELRRLVYIAILGSQIRPHTVHDNTVTGSKVVLSSKDSNHVYRKAVGGAYNDNVEYRFGCRIDWKKLDKLPVPNYTIYRVNKQVQLEAFDATWTDTEKFFYDTSTFEAEWFKESAILQNMANWPCYMAVIDWILTAAFPYIKDAKNVRLRSAIKSATKRKWDYILHNESLLSRGKGVAGYTPFDYDEAIRAITNEQVSATPPKCDCPKYCNPNSKLPGPDGKRIPWSAHNLARKWCTYFDRDNIFSLEAYWAEIKALKSSADEDEASKISQAAIGDEDVAGDEEADVATAEEVELSET</sequence>
<dbReference type="EMBL" id="ML976663">
    <property type="protein sequence ID" value="KAF1977535.1"/>
    <property type="molecule type" value="Genomic_DNA"/>
</dbReference>
<reference evidence="2" key="1">
    <citation type="journal article" date="2020" name="Stud. Mycol.">
        <title>101 Dothideomycetes genomes: a test case for predicting lifestyles and emergence of pathogens.</title>
        <authorList>
            <person name="Haridas S."/>
            <person name="Albert R."/>
            <person name="Binder M."/>
            <person name="Bloem J."/>
            <person name="Labutti K."/>
            <person name="Salamov A."/>
            <person name="Andreopoulos B."/>
            <person name="Baker S."/>
            <person name="Barry K."/>
            <person name="Bills G."/>
            <person name="Bluhm B."/>
            <person name="Cannon C."/>
            <person name="Castanera R."/>
            <person name="Culley D."/>
            <person name="Daum C."/>
            <person name="Ezra D."/>
            <person name="Gonzalez J."/>
            <person name="Henrissat B."/>
            <person name="Kuo A."/>
            <person name="Liang C."/>
            <person name="Lipzen A."/>
            <person name="Lutzoni F."/>
            <person name="Magnuson J."/>
            <person name="Mondo S."/>
            <person name="Nolan M."/>
            <person name="Ohm R."/>
            <person name="Pangilinan J."/>
            <person name="Park H.-J."/>
            <person name="Ramirez L."/>
            <person name="Alfaro M."/>
            <person name="Sun H."/>
            <person name="Tritt A."/>
            <person name="Yoshinaga Y."/>
            <person name="Zwiers L.-H."/>
            <person name="Turgeon B."/>
            <person name="Goodwin S."/>
            <person name="Spatafora J."/>
            <person name="Crous P."/>
            <person name="Grigoriev I."/>
        </authorList>
    </citation>
    <scope>NUCLEOTIDE SEQUENCE</scope>
    <source>
        <strain evidence="2">CBS 107.79</strain>
    </source>
</reference>
<name>A0A6A5VKV9_9PLEO</name>